<evidence type="ECO:0000313" key="2">
    <source>
        <dbReference type="Proteomes" id="UP000494125"/>
    </source>
</evidence>
<name>A0A6P2QIR4_9BURK</name>
<gene>
    <name evidence="1" type="ORF">BDI24065_05769</name>
</gene>
<dbReference type="InterPro" id="IPR021945">
    <property type="entry name" value="DUF3562"/>
</dbReference>
<keyword evidence="2" id="KW-1185">Reference proteome</keyword>
<proteinExistence type="predicted"/>
<reference evidence="1 2" key="1">
    <citation type="submission" date="2019-09" db="EMBL/GenBank/DDBJ databases">
        <authorList>
            <person name="Depoorter E."/>
        </authorList>
    </citation>
    <scope>NUCLEOTIDE SEQUENCE [LARGE SCALE GENOMIC DNA]</scope>
    <source>
        <strain evidence="1">LMG 24065</strain>
    </source>
</reference>
<dbReference type="Proteomes" id="UP000494125">
    <property type="component" value="Unassembled WGS sequence"/>
</dbReference>
<dbReference type="RefSeq" id="WP_124904845.1">
    <property type="nucleotide sequence ID" value="NZ_CABVPN010000037.1"/>
</dbReference>
<dbReference type="AlphaFoldDB" id="A0A6P2QIR4"/>
<sequence length="73" mass="8199">MNQDRLFASLAALARDLSISDDALRRMLDDEIATLTKDARVHDYLRIFAIRRLSLRMRSPDAAGRYPGPKPGG</sequence>
<evidence type="ECO:0008006" key="3">
    <source>
        <dbReference type="Google" id="ProtNLM"/>
    </source>
</evidence>
<organism evidence="1 2">
    <name type="scientific">Burkholderia diffusa</name>
    <dbReference type="NCBI Taxonomy" id="488732"/>
    <lineage>
        <taxon>Bacteria</taxon>
        <taxon>Pseudomonadati</taxon>
        <taxon>Pseudomonadota</taxon>
        <taxon>Betaproteobacteria</taxon>
        <taxon>Burkholderiales</taxon>
        <taxon>Burkholderiaceae</taxon>
        <taxon>Burkholderia</taxon>
        <taxon>Burkholderia cepacia complex</taxon>
    </lineage>
</organism>
<dbReference type="GeneID" id="93030850"/>
<evidence type="ECO:0000313" key="1">
    <source>
        <dbReference type="EMBL" id="VWC19262.1"/>
    </source>
</evidence>
<dbReference type="EMBL" id="CABVPN010000037">
    <property type="protein sequence ID" value="VWC19262.1"/>
    <property type="molecule type" value="Genomic_DNA"/>
</dbReference>
<accession>A0A6P2QIR4</accession>
<dbReference type="Pfam" id="PF12085">
    <property type="entry name" value="DUF3562"/>
    <property type="match status" value="1"/>
</dbReference>
<protein>
    <recommendedName>
        <fullName evidence="3">DUF3562 domain-containing protein</fullName>
    </recommendedName>
</protein>